<dbReference type="EMBL" id="CP056041">
    <property type="protein sequence ID" value="QKZ19087.1"/>
    <property type="molecule type" value="Genomic_DNA"/>
</dbReference>
<organism evidence="2 3">
    <name type="scientific">Streptomyces chartreusis</name>
    <dbReference type="NCBI Taxonomy" id="1969"/>
    <lineage>
        <taxon>Bacteria</taxon>
        <taxon>Bacillati</taxon>
        <taxon>Actinomycetota</taxon>
        <taxon>Actinomycetes</taxon>
        <taxon>Kitasatosporales</taxon>
        <taxon>Streptomycetaceae</taxon>
        <taxon>Streptomyces</taxon>
    </lineage>
</organism>
<keyword evidence="3" id="KW-1185">Reference proteome</keyword>
<dbReference type="InterPro" id="IPR011006">
    <property type="entry name" value="CheY-like_superfamily"/>
</dbReference>
<dbReference type="Gene3D" id="1.10.10.10">
    <property type="entry name" value="Winged helix-like DNA-binding domain superfamily/Winged helix DNA-binding domain"/>
    <property type="match status" value="1"/>
</dbReference>
<name>A0A7H8T6N1_STRCX</name>
<feature type="domain" description="ANTAR" evidence="1">
    <location>
        <begin position="99"/>
        <end position="160"/>
    </location>
</feature>
<proteinExistence type="predicted"/>
<protein>
    <submittedName>
        <fullName evidence="2">ANTAR domain-containing protein</fullName>
    </submittedName>
</protein>
<accession>A0A7H8T6N1</accession>
<dbReference type="InterPro" id="IPR036388">
    <property type="entry name" value="WH-like_DNA-bd_sf"/>
</dbReference>
<dbReference type="SUPFAM" id="SSF52172">
    <property type="entry name" value="CheY-like"/>
    <property type="match status" value="1"/>
</dbReference>
<dbReference type="PROSITE" id="PS50921">
    <property type="entry name" value="ANTAR"/>
    <property type="match status" value="1"/>
</dbReference>
<evidence type="ECO:0000313" key="3">
    <source>
        <dbReference type="Proteomes" id="UP000509418"/>
    </source>
</evidence>
<gene>
    <name evidence="2" type="ORF">HUT05_17945</name>
</gene>
<dbReference type="InterPro" id="IPR005561">
    <property type="entry name" value="ANTAR"/>
</dbReference>
<evidence type="ECO:0000313" key="2">
    <source>
        <dbReference type="EMBL" id="QKZ19087.1"/>
    </source>
</evidence>
<reference evidence="2 3" key="1">
    <citation type="submission" date="2020-06" db="EMBL/GenBank/DDBJ databases">
        <title>Genome mining for natural products.</title>
        <authorList>
            <person name="Zhang B."/>
            <person name="Shi J."/>
            <person name="Ge H."/>
        </authorList>
    </citation>
    <scope>NUCLEOTIDE SEQUENCE [LARGE SCALE GENOMIC DNA]</scope>
    <source>
        <strain evidence="2 3">NA02069</strain>
    </source>
</reference>
<dbReference type="Proteomes" id="UP000509418">
    <property type="component" value="Chromosome"/>
</dbReference>
<evidence type="ECO:0000259" key="1">
    <source>
        <dbReference type="PROSITE" id="PS50921"/>
    </source>
</evidence>
<dbReference type="Pfam" id="PF03861">
    <property type="entry name" value="ANTAR"/>
    <property type="match status" value="1"/>
</dbReference>
<dbReference type="GO" id="GO:0003723">
    <property type="term" value="F:RNA binding"/>
    <property type="evidence" value="ECO:0007669"/>
    <property type="project" value="InterPro"/>
</dbReference>
<dbReference type="SMART" id="SM01012">
    <property type="entry name" value="ANTAR"/>
    <property type="match status" value="1"/>
</dbReference>
<sequence length="194" mass="21359">MDSKDRQGRPPKPCTAFGPWRTGRPCLPRIPSGGRVRNGRILLWWYSGRWRVGFRPALLPLQSLVLHVLARGALACTGPSDDDGGVHKGPQEDDGADRVFELQEEIQQLKEAVVSHAVVDQAIGMVVALGRVTPEQGWTVLREVSQHTNIKLRRVAEMVVLWGHEGEIPSKIRAELEDALDRHGPTQVPGAPPA</sequence>
<dbReference type="AlphaFoldDB" id="A0A7H8T6N1"/>